<evidence type="ECO:0000313" key="1">
    <source>
        <dbReference type="EMBL" id="QEG43191.1"/>
    </source>
</evidence>
<gene>
    <name evidence="1" type="ORF">UC8_52360</name>
</gene>
<accession>A0A5B9R8M6</accession>
<dbReference type="KEGG" id="rul:UC8_52360"/>
<dbReference type="Proteomes" id="UP000325286">
    <property type="component" value="Chromosome"/>
</dbReference>
<name>A0A5B9R8M6_9BACT</name>
<proteinExistence type="predicted"/>
<organism evidence="1 2">
    <name type="scientific">Roseimaritima ulvae</name>
    <dbReference type="NCBI Taxonomy" id="980254"/>
    <lineage>
        <taxon>Bacteria</taxon>
        <taxon>Pseudomonadati</taxon>
        <taxon>Planctomycetota</taxon>
        <taxon>Planctomycetia</taxon>
        <taxon>Pirellulales</taxon>
        <taxon>Pirellulaceae</taxon>
        <taxon>Roseimaritima</taxon>
    </lineage>
</organism>
<sequence>MSNHPLDDFKPNCDELLRLVFQHVDASMLQEIAEADYGQDAEEHLEQLRAIKRGKIPAPMRWEPREVLELIRWSEPEDSTWAPGASGQRGHWIRLFACAVLLRADAEPANEGYFTGQDSTIVMLVDSAIKLGDRTATAALQFLCWRMLAGPLYDWDRSHFAVAILILLVSLGKRDTGTVKFLVEEASRDHTDMSAIFTDCQKSKTWQTLTCKFLTESKSSTSALKQFAQRFVPAAEA</sequence>
<dbReference type="OrthoDB" id="273007at2"/>
<evidence type="ECO:0000313" key="2">
    <source>
        <dbReference type="Proteomes" id="UP000325286"/>
    </source>
</evidence>
<dbReference type="EMBL" id="CP042914">
    <property type="protein sequence ID" value="QEG43191.1"/>
    <property type="molecule type" value="Genomic_DNA"/>
</dbReference>
<dbReference type="RefSeq" id="WP_068139064.1">
    <property type="nucleotide sequence ID" value="NZ_CP042914.1"/>
</dbReference>
<dbReference type="AlphaFoldDB" id="A0A5B9R8M6"/>
<protein>
    <submittedName>
        <fullName evidence="1">Uncharacterized protein</fullName>
    </submittedName>
</protein>
<keyword evidence="2" id="KW-1185">Reference proteome</keyword>
<reference evidence="1 2" key="1">
    <citation type="submission" date="2019-08" db="EMBL/GenBank/DDBJ databases">
        <title>Deep-cultivation of Planctomycetes and their phenomic and genomic characterization uncovers novel biology.</title>
        <authorList>
            <person name="Wiegand S."/>
            <person name="Jogler M."/>
            <person name="Boedeker C."/>
            <person name="Pinto D."/>
            <person name="Vollmers J."/>
            <person name="Rivas-Marin E."/>
            <person name="Kohn T."/>
            <person name="Peeters S.H."/>
            <person name="Heuer A."/>
            <person name="Rast P."/>
            <person name="Oberbeckmann S."/>
            <person name="Bunk B."/>
            <person name="Jeske O."/>
            <person name="Meyerdierks A."/>
            <person name="Storesund J.E."/>
            <person name="Kallscheuer N."/>
            <person name="Luecker S."/>
            <person name="Lage O.M."/>
            <person name="Pohl T."/>
            <person name="Merkel B.J."/>
            <person name="Hornburger P."/>
            <person name="Mueller R.-W."/>
            <person name="Bruemmer F."/>
            <person name="Labrenz M."/>
            <person name="Spormann A.M."/>
            <person name="Op den Camp H."/>
            <person name="Overmann J."/>
            <person name="Amann R."/>
            <person name="Jetten M.S.M."/>
            <person name="Mascher T."/>
            <person name="Medema M.H."/>
            <person name="Devos D.P."/>
            <person name="Kaster A.-K."/>
            <person name="Ovreas L."/>
            <person name="Rohde M."/>
            <person name="Galperin M.Y."/>
            <person name="Jogler C."/>
        </authorList>
    </citation>
    <scope>NUCLEOTIDE SEQUENCE [LARGE SCALE GENOMIC DNA]</scope>
    <source>
        <strain evidence="1 2">UC8</strain>
    </source>
</reference>